<keyword evidence="2" id="KW-0812">Transmembrane</keyword>
<dbReference type="RefSeq" id="WP_268941854.1">
    <property type="nucleotide sequence ID" value="NZ_JAPTYD010000010.1"/>
</dbReference>
<protein>
    <submittedName>
        <fullName evidence="3">MgtC/SapB family protein</fullName>
    </submittedName>
</protein>
<name>A0ABT4J428_9RHOB</name>
<sequence length="59" mass="5697">MWLAGAVGLASGAGDGLLAVMGTALALGILWMARVISTPAHGGRRPDDPQGGAPGDGGQ</sequence>
<feature type="transmembrane region" description="Helical" evidence="2">
    <location>
        <begin position="16"/>
        <end position="36"/>
    </location>
</feature>
<dbReference type="EMBL" id="JAPTYD010000010">
    <property type="protein sequence ID" value="MCZ0961847.1"/>
    <property type="molecule type" value="Genomic_DNA"/>
</dbReference>
<comment type="caution">
    <text evidence="3">The sequence shown here is derived from an EMBL/GenBank/DDBJ whole genome shotgun (WGS) entry which is preliminary data.</text>
</comment>
<dbReference type="Proteomes" id="UP001149822">
    <property type="component" value="Unassembled WGS sequence"/>
</dbReference>
<proteinExistence type="predicted"/>
<evidence type="ECO:0000313" key="3">
    <source>
        <dbReference type="EMBL" id="MCZ0961847.1"/>
    </source>
</evidence>
<evidence type="ECO:0000256" key="1">
    <source>
        <dbReference type="SAM" id="MobiDB-lite"/>
    </source>
</evidence>
<gene>
    <name evidence="3" type="ORF">OU682_09475</name>
</gene>
<feature type="region of interest" description="Disordered" evidence="1">
    <location>
        <begin position="39"/>
        <end position="59"/>
    </location>
</feature>
<keyword evidence="2" id="KW-1133">Transmembrane helix</keyword>
<keyword evidence="2" id="KW-0472">Membrane</keyword>
<evidence type="ECO:0000256" key="2">
    <source>
        <dbReference type="SAM" id="Phobius"/>
    </source>
</evidence>
<reference evidence="3" key="1">
    <citation type="submission" date="2022-12" db="EMBL/GenBank/DDBJ databases">
        <title>Paracoccus sp. EF6 isolated from a lake water.</title>
        <authorList>
            <person name="Liu H."/>
        </authorList>
    </citation>
    <scope>NUCLEOTIDE SEQUENCE</scope>
    <source>
        <strain evidence="3">EF6</strain>
    </source>
</reference>
<organism evidence="3 4">
    <name type="scientific">Paracoccus benzoatiresistens</name>
    <dbReference type="NCBI Taxonomy" id="2997341"/>
    <lineage>
        <taxon>Bacteria</taxon>
        <taxon>Pseudomonadati</taxon>
        <taxon>Pseudomonadota</taxon>
        <taxon>Alphaproteobacteria</taxon>
        <taxon>Rhodobacterales</taxon>
        <taxon>Paracoccaceae</taxon>
        <taxon>Paracoccus</taxon>
    </lineage>
</organism>
<accession>A0ABT4J428</accession>
<evidence type="ECO:0000313" key="4">
    <source>
        <dbReference type="Proteomes" id="UP001149822"/>
    </source>
</evidence>
<keyword evidence="4" id="KW-1185">Reference proteome</keyword>